<dbReference type="Gene3D" id="1.10.3210.10">
    <property type="entry name" value="Hypothetical protein af1432"/>
    <property type="match status" value="1"/>
</dbReference>
<reference evidence="3 4" key="1">
    <citation type="submission" date="2024-02" db="EMBL/GenBank/DDBJ databases">
        <authorList>
            <person name="Chen Y."/>
            <person name="Shah S."/>
            <person name="Dougan E. K."/>
            <person name="Thang M."/>
            <person name="Chan C."/>
        </authorList>
    </citation>
    <scope>NUCLEOTIDE SEQUENCE [LARGE SCALE GENOMIC DNA]</scope>
</reference>
<dbReference type="SUPFAM" id="SSF109604">
    <property type="entry name" value="HD-domain/PDEase-like"/>
    <property type="match status" value="1"/>
</dbReference>
<evidence type="ECO:0000313" key="2">
    <source>
        <dbReference type="EMBL" id="CAK9043283.1"/>
    </source>
</evidence>
<accession>A0ABP0M5Q5</accession>
<gene>
    <name evidence="2" type="ORF">CCMP2556_LOCUS22921</name>
    <name evidence="3" type="ORF">CCMP2556_LOCUS23948</name>
</gene>
<evidence type="ECO:0000313" key="3">
    <source>
        <dbReference type="EMBL" id="CAK9046012.1"/>
    </source>
</evidence>
<proteinExistence type="predicted"/>
<comment type="caution">
    <text evidence="3">The sequence shown here is derived from an EMBL/GenBank/DDBJ whole genome shotgun (WGS) entry which is preliminary data.</text>
</comment>
<name>A0ABP0M5Q5_9DINO</name>
<evidence type="ECO:0000256" key="1">
    <source>
        <dbReference type="SAM" id="MobiDB-lite"/>
    </source>
</evidence>
<sequence>MELRKTLHRAAYQHKTVKKLEQHMIDILKLMDAVPWVTGSKGRMTISEAALQLDPVAYPKLTDSFVESRLMDQEDPNLQRASEEYKARFLERKLMRMPMSWSLPNSDENDNFHLPTDEVFFREVLRVYESSRVRNISRDPFVPMTKDQLRLSTAKLTYGMGENDPMLKIVFHDKQNQKKDTHGDPDANPHRTRLFLFWNPDIGQLEDKATLQRLTAAAYEVAKGLEGNQEPDTTPASPLKPRRVSGVSLDAATPPVKKRRKLAFQSSCPDDIFEDSIQFSQ</sequence>
<dbReference type="Proteomes" id="UP001642484">
    <property type="component" value="Unassembled WGS sequence"/>
</dbReference>
<evidence type="ECO:0000313" key="4">
    <source>
        <dbReference type="Proteomes" id="UP001642484"/>
    </source>
</evidence>
<feature type="region of interest" description="Disordered" evidence="1">
    <location>
        <begin position="225"/>
        <end position="263"/>
    </location>
</feature>
<organism evidence="3 4">
    <name type="scientific">Durusdinium trenchii</name>
    <dbReference type="NCBI Taxonomy" id="1381693"/>
    <lineage>
        <taxon>Eukaryota</taxon>
        <taxon>Sar</taxon>
        <taxon>Alveolata</taxon>
        <taxon>Dinophyceae</taxon>
        <taxon>Suessiales</taxon>
        <taxon>Symbiodiniaceae</taxon>
        <taxon>Durusdinium</taxon>
    </lineage>
</organism>
<dbReference type="EMBL" id="CAXAMN010014446">
    <property type="protein sequence ID" value="CAK9043283.1"/>
    <property type="molecule type" value="Genomic_DNA"/>
</dbReference>
<dbReference type="EMBL" id="CAXAMN010015557">
    <property type="protein sequence ID" value="CAK9046012.1"/>
    <property type="molecule type" value="Genomic_DNA"/>
</dbReference>
<keyword evidence="4" id="KW-1185">Reference proteome</keyword>
<protein>
    <submittedName>
        <fullName evidence="3">Uncharacterized protein</fullName>
    </submittedName>
</protein>